<dbReference type="Proteomes" id="UP000194420">
    <property type="component" value="Unassembled WGS sequence"/>
</dbReference>
<dbReference type="Gene3D" id="3.40.50.1820">
    <property type="entry name" value="alpha/beta hydrolase"/>
    <property type="match status" value="1"/>
</dbReference>
<reference evidence="4" key="1">
    <citation type="submission" date="2017-04" db="EMBL/GenBank/DDBJ databases">
        <authorList>
            <person name="Varghese N."/>
            <person name="Submissions S."/>
        </authorList>
    </citation>
    <scope>NUCLEOTIDE SEQUENCE [LARGE SCALE GENOMIC DNA]</scope>
</reference>
<organism evidence="3 4">
    <name type="scientific">Altererythrobacter xiamenensis</name>
    <dbReference type="NCBI Taxonomy" id="1316679"/>
    <lineage>
        <taxon>Bacteria</taxon>
        <taxon>Pseudomonadati</taxon>
        <taxon>Pseudomonadota</taxon>
        <taxon>Alphaproteobacteria</taxon>
        <taxon>Sphingomonadales</taxon>
        <taxon>Erythrobacteraceae</taxon>
        <taxon>Altererythrobacter</taxon>
    </lineage>
</organism>
<dbReference type="Pfam" id="PF00561">
    <property type="entry name" value="Abhydrolase_1"/>
    <property type="match status" value="1"/>
</dbReference>
<evidence type="ECO:0000256" key="1">
    <source>
        <dbReference type="SAM" id="MobiDB-lite"/>
    </source>
</evidence>
<dbReference type="GO" id="GO:0016787">
    <property type="term" value="F:hydrolase activity"/>
    <property type="evidence" value="ECO:0007669"/>
    <property type="project" value="UniProtKB-KW"/>
</dbReference>
<dbReference type="EMBL" id="FXWG01000001">
    <property type="protein sequence ID" value="SMQ60489.1"/>
    <property type="molecule type" value="Genomic_DNA"/>
</dbReference>
<evidence type="ECO:0000259" key="2">
    <source>
        <dbReference type="Pfam" id="PF00561"/>
    </source>
</evidence>
<keyword evidence="3" id="KW-0378">Hydrolase</keyword>
<dbReference type="InterPro" id="IPR000073">
    <property type="entry name" value="AB_hydrolase_1"/>
</dbReference>
<sequence>MASIAMTKQFTQAAPSKRNSRPPSRFWTLTEGRAFFELGAFYMLRPLLSHLPKGDGHAVKVLPGFMASNSSTIPMRRLLRDLGYDAHGWDSGRNVRVDNALIERLENQLFRLNDDSGKTVSLVGWSLGGVLARELAKLHPERVRQVISLGSPISDDRGHTNAARLFEFFNGKEPEAMQEGRFQGLDVAPPVPTTSILTKTDGVVHWRGSVQKPSREAPSENIEVYASHCGLGVNPSVMVAIADRLAQSEDEWMPFDPHPAQKWMFPTTGFD</sequence>
<gene>
    <name evidence="3" type="ORF">SAMN06297468_0428</name>
</gene>
<evidence type="ECO:0000313" key="4">
    <source>
        <dbReference type="Proteomes" id="UP000194420"/>
    </source>
</evidence>
<evidence type="ECO:0000313" key="3">
    <source>
        <dbReference type="EMBL" id="SMQ60489.1"/>
    </source>
</evidence>
<name>A0A1Y6EDJ5_9SPHN</name>
<dbReference type="RefSeq" id="WP_086436373.1">
    <property type="nucleotide sequence ID" value="NZ_FXWG01000001.1"/>
</dbReference>
<feature type="domain" description="AB hydrolase-1" evidence="2">
    <location>
        <begin position="117"/>
        <end position="155"/>
    </location>
</feature>
<proteinExistence type="predicted"/>
<feature type="compositionally biased region" description="Polar residues" evidence="1">
    <location>
        <begin position="1"/>
        <end position="14"/>
    </location>
</feature>
<dbReference type="AlphaFoldDB" id="A0A1Y6EDJ5"/>
<feature type="region of interest" description="Disordered" evidence="1">
    <location>
        <begin position="1"/>
        <end position="23"/>
    </location>
</feature>
<dbReference type="OrthoDB" id="7389193at2"/>
<dbReference type="SUPFAM" id="SSF53474">
    <property type="entry name" value="alpha/beta-Hydrolases"/>
    <property type="match status" value="1"/>
</dbReference>
<protein>
    <submittedName>
        <fullName evidence="3">Alpha/beta hydrolase fold</fullName>
    </submittedName>
</protein>
<keyword evidence="4" id="KW-1185">Reference proteome</keyword>
<dbReference type="InterPro" id="IPR029058">
    <property type="entry name" value="AB_hydrolase_fold"/>
</dbReference>
<accession>A0A1Y6EDJ5</accession>